<protein>
    <submittedName>
        <fullName evidence="1">Uncharacterized protein</fullName>
    </submittedName>
</protein>
<proteinExistence type="predicted"/>
<gene>
    <name evidence="1" type="ORF">ZNDK_0819</name>
</gene>
<organism evidence="1 2">
    <name type="scientific">Candidatus Desulfovibrio kirbyi</name>
    <dbReference type="NCBI Taxonomy" id="2696086"/>
    <lineage>
        <taxon>Bacteria</taxon>
        <taxon>Pseudomonadati</taxon>
        <taxon>Thermodesulfobacteriota</taxon>
        <taxon>Desulfovibrionia</taxon>
        <taxon>Desulfovibrionales</taxon>
        <taxon>Desulfovibrionaceae</taxon>
        <taxon>Desulfovibrio</taxon>
    </lineage>
</organism>
<evidence type="ECO:0000313" key="1">
    <source>
        <dbReference type="EMBL" id="GFH63048.1"/>
    </source>
</evidence>
<dbReference type="EMBL" id="BLLL01000008">
    <property type="protein sequence ID" value="GFH63048.1"/>
    <property type="molecule type" value="Genomic_DNA"/>
</dbReference>
<comment type="caution">
    <text evidence="1">The sequence shown here is derived from an EMBL/GenBank/DDBJ whole genome shotgun (WGS) entry which is preliminary data.</text>
</comment>
<evidence type="ECO:0000313" key="2">
    <source>
        <dbReference type="Proteomes" id="UP000505077"/>
    </source>
</evidence>
<sequence>MSMSVDDITIQYEENGQILVNELDKMVLSRGAWTTILFRYQEWRMEANDYGPDKYCIRRYKKLGDEYRQQSKFTISSADQARKIVDALLTWLPGDDAKT</sequence>
<accession>A0A6L2R647</accession>
<reference evidence="1 2" key="1">
    <citation type="journal article" date="2020" name="ISME J.">
        <title>Parallel Reductive Genome Evolution in Desulfovibrio Ectosymbionts Independently Acquired by Trichonympha Protists in the Termite Gut.</title>
        <authorList>
            <person name="Takeuchi M."/>
            <person name="Kuwahara H."/>
            <person name="Murakami T."/>
            <person name="Takahashi K."/>
            <person name="Kajitani R."/>
            <person name="Toyoda A."/>
            <person name="Itoh T."/>
            <person name="Ohkuma M."/>
            <person name="Hongoh Y."/>
        </authorList>
    </citation>
    <scope>NUCLEOTIDE SEQUENCE [LARGE SCALE GENOMIC DNA]</scope>
    <source>
        <strain evidence="1">ZnDsv-02</strain>
    </source>
</reference>
<dbReference type="Proteomes" id="UP000505077">
    <property type="component" value="Unassembled WGS sequence"/>
</dbReference>
<dbReference type="AlphaFoldDB" id="A0A6L2R647"/>
<name>A0A6L2R647_9BACT</name>